<reference evidence="3 4" key="1">
    <citation type="submission" date="2021-02" db="EMBL/GenBank/DDBJ databases">
        <title>Variation within the Batrachochytrium salamandrivorans European outbreak.</title>
        <authorList>
            <person name="Kelly M."/>
            <person name="Pasmans F."/>
            <person name="Shea T.P."/>
            <person name="Munoz J.F."/>
            <person name="Carranza S."/>
            <person name="Cuomo C.A."/>
            <person name="Martel A."/>
        </authorList>
    </citation>
    <scope>NUCLEOTIDE SEQUENCE [LARGE SCALE GENOMIC DNA]</scope>
    <source>
        <strain evidence="3 4">AMFP18/2</strain>
    </source>
</reference>
<feature type="compositionally biased region" description="Low complexity" evidence="1">
    <location>
        <begin position="219"/>
        <end position="240"/>
    </location>
</feature>
<protein>
    <recommendedName>
        <fullName evidence="5">Mid2 domain-containing protein</fullName>
    </recommendedName>
</protein>
<evidence type="ECO:0000256" key="1">
    <source>
        <dbReference type="SAM" id="MobiDB-lite"/>
    </source>
</evidence>
<keyword evidence="2" id="KW-0812">Transmembrane</keyword>
<evidence type="ECO:0008006" key="5">
    <source>
        <dbReference type="Google" id="ProtNLM"/>
    </source>
</evidence>
<organism evidence="3 4">
    <name type="scientific">Batrachochytrium salamandrivorans</name>
    <dbReference type="NCBI Taxonomy" id="1357716"/>
    <lineage>
        <taxon>Eukaryota</taxon>
        <taxon>Fungi</taxon>
        <taxon>Fungi incertae sedis</taxon>
        <taxon>Chytridiomycota</taxon>
        <taxon>Chytridiomycota incertae sedis</taxon>
        <taxon>Chytridiomycetes</taxon>
        <taxon>Rhizophydiales</taxon>
        <taxon>Rhizophydiales incertae sedis</taxon>
        <taxon>Batrachochytrium</taxon>
    </lineage>
</organism>
<dbReference type="Proteomes" id="UP001648503">
    <property type="component" value="Unassembled WGS sequence"/>
</dbReference>
<sequence>MSNFLTLTSIRHDAKVSTARRALTPLSTITTTAASMPFNLHSTRHALMQMLCMMILGTLLCLAPVPVGAITTVSSQDPLLLPTPSPFDTVNLAKRQAVNTNNNHGAGAVPSHDPASRVIGVDPSVVPGGSVVVPPVPGGGGGGTGAGPAPLPSVIPVPVPSTVPSPPPPSPPPPSPPPPPPSPPPPPPSPVIPVPAPSPTSPIIPSIVVPAVVTSQIPRSPTIDTSPSTSISAPTIPPDTDSASRSNPSGAAVPNGSSASSSRSAPGTGVNVAIVCGVLAGAVVLGMIGIYIFRKTNLQPSKSFKQRINPNYRNSLSFPSFRRGAPDTTARASGLTATPGVEEVGAGAYDYPAFNPHGTLSSNYSGGGGAHGIQNSTLNSNGGLYQNNQQYYAAQPAHTAPSAGYGTSNMAYYPSTTSAQAHHYAPSNGSYYAHSASASQQPPPKSHYGNGY</sequence>
<feature type="region of interest" description="Disordered" evidence="1">
    <location>
        <begin position="219"/>
        <end position="266"/>
    </location>
</feature>
<keyword evidence="4" id="KW-1185">Reference proteome</keyword>
<dbReference type="EMBL" id="JAFCIX010000577">
    <property type="protein sequence ID" value="KAH6585989.1"/>
    <property type="molecule type" value="Genomic_DNA"/>
</dbReference>
<proteinExistence type="predicted"/>
<comment type="caution">
    <text evidence="3">The sequence shown here is derived from an EMBL/GenBank/DDBJ whole genome shotgun (WGS) entry which is preliminary data.</text>
</comment>
<name>A0ABQ8EVM2_9FUNG</name>
<evidence type="ECO:0000256" key="2">
    <source>
        <dbReference type="SAM" id="Phobius"/>
    </source>
</evidence>
<keyword evidence="2" id="KW-0472">Membrane</keyword>
<feature type="transmembrane region" description="Helical" evidence="2">
    <location>
        <begin position="46"/>
        <end position="67"/>
    </location>
</feature>
<gene>
    <name evidence="3" type="ORF">BASA50_000932</name>
</gene>
<accession>A0ABQ8EVM2</accession>
<feature type="compositionally biased region" description="Low complexity" evidence="1">
    <location>
        <begin position="431"/>
        <end position="440"/>
    </location>
</feature>
<feature type="transmembrane region" description="Helical" evidence="2">
    <location>
        <begin position="270"/>
        <end position="293"/>
    </location>
</feature>
<feature type="compositionally biased region" description="Low complexity" evidence="1">
    <location>
        <begin position="248"/>
        <end position="266"/>
    </location>
</feature>
<keyword evidence="2" id="KW-1133">Transmembrane helix</keyword>
<feature type="region of interest" description="Disordered" evidence="1">
    <location>
        <begin position="431"/>
        <end position="452"/>
    </location>
</feature>
<evidence type="ECO:0000313" key="3">
    <source>
        <dbReference type="EMBL" id="KAH6585989.1"/>
    </source>
</evidence>
<dbReference type="PRINTS" id="PR01217">
    <property type="entry name" value="PRICHEXTENSN"/>
</dbReference>
<evidence type="ECO:0000313" key="4">
    <source>
        <dbReference type="Proteomes" id="UP001648503"/>
    </source>
</evidence>
<feature type="compositionally biased region" description="Low complexity" evidence="1">
    <location>
        <begin position="120"/>
        <end position="133"/>
    </location>
</feature>
<feature type="compositionally biased region" description="Pro residues" evidence="1">
    <location>
        <begin position="149"/>
        <end position="186"/>
    </location>
</feature>
<feature type="region of interest" description="Disordered" evidence="1">
    <location>
        <begin position="100"/>
        <end position="186"/>
    </location>
</feature>